<evidence type="ECO:0000313" key="3">
    <source>
        <dbReference type="Proteomes" id="UP000055024"/>
    </source>
</evidence>
<dbReference type="Proteomes" id="UP000055024">
    <property type="component" value="Unassembled WGS sequence"/>
</dbReference>
<accession>A0A0V1HMC7</accession>
<protein>
    <submittedName>
        <fullName evidence="2">Uncharacterized protein</fullName>
    </submittedName>
</protein>
<reference evidence="2 3" key="1">
    <citation type="submission" date="2015-01" db="EMBL/GenBank/DDBJ databases">
        <title>Evolution of Trichinella species and genotypes.</title>
        <authorList>
            <person name="Korhonen P.K."/>
            <person name="Edoardo P."/>
            <person name="Giuseppe L.R."/>
            <person name="Gasser R.B."/>
        </authorList>
    </citation>
    <scope>NUCLEOTIDE SEQUENCE [LARGE SCALE GENOMIC DNA]</scope>
    <source>
        <strain evidence="2">ISS1029</strain>
    </source>
</reference>
<feature type="chain" id="PRO_5006879276" evidence="1">
    <location>
        <begin position="17"/>
        <end position="84"/>
    </location>
</feature>
<organism evidence="2 3">
    <name type="scientific">Trichinella zimbabwensis</name>
    <dbReference type="NCBI Taxonomy" id="268475"/>
    <lineage>
        <taxon>Eukaryota</taxon>
        <taxon>Metazoa</taxon>
        <taxon>Ecdysozoa</taxon>
        <taxon>Nematoda</taxon>
        <taxon>Enoplea</taxon>
        <taxon>Dorylaimia</taxon>
        <taxon>Trichinellida</taxon>
        <taxon>Trichinellidae</taxon>
        <taxon>Trichinella</taxon>
    </lineage>
</organism>
<dbReference type="AlphaFoldDB" id="A0A0V1HMC7"/>
<proteinExistence type="predicted"/>
<comment type="caution">
    <text evidence="2">The sequence shown here is derived from an EMBL/GenBank/DDBJ whole genome shotgun (WGS) entry which is preliminary data.</text>
</comment>
<feature type="signal peptide" evidence="1">
    <location>
        <begin position="1"/>
        <end position="16"/>
    </location>
</feature>
<keyword evidence="3" id="KW-1185">Reference proteome</keyword>
<evidence type="ECO:0000256" key="1">
    <source>
        <dbReference type="SAM" id="SignalP"/>
    </source>
</evidence>
<keyword evidence="1" id="KW-0732">Signal</keyword>
<name>A0A0V1HMC7_9BILA</name>
<gene>
    <name evidence="2" type="ORF">T11_6803</name>
</gene>
<sequence>MANITGTRIAAGSCLASLLLLEEKELLTSSVDTFSVSNIISEQNFCLSEAVIIRIGWSEMFAFLASFYCQFAWKTMFIYDKDYH</sequence>
<dbReference type="EMBL" id="JYDP01000047">
    <property type="protein sequence ID" value="KRZ11670.1"/>
    <property type="molecule type" value="Genomic_DNA"/>
</dbReference>
<evidence type="ECO:0000313" key="2">
    <source>
        <dbReference type="EMBL" id="KRZ11670.1"/>
    </source>
</evidence>